<comment type="subcellular location">
    <subcellularLocation>
        <location evidence="1">Membrane</location>
        <topology evidence="1">Multi-pass membrane protein</topology>
    </subcellularLocation>
</comment>
<dbReference type="Gene3D" id="1.50.10.150">
    <property type="entry name" value="Voltage-dependent anion channel"/>
    <property type="match status" value="1"/>
</dbReference>
<dbReference type="PANTHER" id="PTHR31162">
    <property type="entry name" value="MALIC ACID TRANSPORT PROTEIN-RELATED"/>
    <property type="match status" value="1"/>
</dbReference>
<reference evidence="6 7" key="1">
    <citation type="submission" date="2018-05" db="EMBL/GenBank/DDBJ databases">
        <title>Whole genome sequencing for identification of molecular markers to develop diagnostic detection tools for the regulated plant pathogen Lachnellula willkommii.</title>
        <authorList>
            <person name="Giroux E."/>
            <person name="Bilodeau G."/>
        </authorList>
    </citation>
    <scope>NUCLEOTIDE SEQUENCE [LARGE SCALE GENOMIC DNA]</scope>
    <source>
        <strain evidence="6 7">CBS 625.97</strain>
    </source>
</reference>
<feature type="transmembrane region" description="Helical" evidence="5">
    <location>
        <begin position="225"/>
        <end position="245"/>
    </location>
</feature>
<feature type="transmembrane region" description="Helical" evidence="5">
    <location>
        <begin position="378"/>
        <end position="403"/>
    </location>
</feature>
<evidence type="ECO:0000256" key="1">
    <source>
        <dbReference type="ARBA" id="ARBA00004141"/>
    </source>
</evidence>
<dbReference type="InterPro" id="IPR030185">
    <property type="entry name" value="Mae1"/>
</dbReference>
<dbReference type="EMBL" id="QGMG01000630">
    <property type="protein sequence ID" value="TVY52336.1"/>
    <property type="molecule type" value="Genomic_DNA"/>
</dbReference>
<keyword evidence="2 5" id="KW-0812">Transmembrane</keyword>
<evidence type="ECO:0000256" key="2">
    <source>
        <dbReference type="ARBA" id="ARBA00022692"/>
    </source>
</evidence>
<dbReference type="Pfam" id="PF03595">
    <property type="entry name" value="SLAC1"/>
    <property type="match status" value="1"/>
</dbReference>
<feature type="transmembrane region" description="Helical" evidence="5">
    <location>
        <begin position="153"/>
        <end position="171"/>
    </location>
</feature>
<dbReference type="InterPro" id="IPR038665">
    <property type="entry name" value="Voltage-dep_anion_channel_sf"/>
</dbReference>
<proteinExistence type="predicted"/>
<keyword evidence="7" id="KW-1185">Reference proteome</keyword>
<sequence length="483" mass="53460">MARRPRKPVGYVSETVLGMLRPFGSVASEAMNSCLAIEDDIIQNTNGSMPTTHERNISIDLTTAVNQPVMVRPPRTPSPCNNSVFEEETDLEASSVPLYNDDKSKHVPENLSWSERLKHFTFAWYACTMSTGGIAFVVSVIPNRLTGLTELGTAIFVFNIILFVTFTILMITRFIIHPGTLKHSLLNPHEGFFFATFWLSLATMLTNTTAYGIPNSGPWLVDALWIAFWVYTVCVTLIAIFYYHVLFTVKKLVMTNVLPGWVLPIFPAMLVGTLASAIAKFQPAHRALPMIVAGLAYQGLGMMVAMMMYGLYFGRLLTSGLPAEASRPAMFIAVGPPAFTALALIGMAQDVVITQIFPNYIELDGIIDQTLIPDIFQLLALLSAIFLWVFAFWCFGIAAVANIEAIPRNDFHLNWYAYVFPNVGFTIATIQIGVRLDSNAITLVGTGMAAVLFFLLIVIVFCHVKAVIKKMIMWPGKDEDAHH</sequence>
<evidence type="ECO:0000256" key="4">
    <source>
        <dbReference type="ARBA" id="ARBA00023136"/>
    </source>
</evidence>
<gene>
    <name evidence="6" type="primary">mae1_0</name>
    <name evidence="6" type="ORF">LCER1_G003724</name>
</gene>
<keyword evidence="4 5" id="KW-0472">Membrane</keyword>
<dbReference type="GO" id="GO:0015140">
    <property type="term" value="F:malate transmembrane transporter activity"/>
    <property type="evidence" value="ECO:0007669"/>
    <property type="project" value="InterPro"/>
</dbReference>
<dbReference type="GO" id="GO:0016020">
    <property type="term" value="C:membrane"/>
    <property type="evidence" value="ECO:0007669"/>
    <property type="project" value="UniProtKB-SubCell"/>
</dbReference>
<feature type="transmembrane region" description="Helical" evidence="5">
    <location>
        <begin position="257"/>
        <end position="279"/>
    </location>
</feature>
<feature type="transmembrane region" description="Helical" evidence="5">
    <location>
        <begin position="440"/>
        <end position="464"/>
    </location>
</feature>
<feature type="transmembrane region" description="Helical" evidence="5">
    <location>
        <begin position="291"/>
        <end position="317"/>
    </location>
</feature>
<dbReference type="OrthoDB" id="2901184at2759"/>
<name>A0A7D8YZR3_9HELO</name>
<dbReference type="InterPro" id="IPR004695">
    <property type="entry name" value="SLAC1/Mae1/Ssu1/TehA"/>
</dbReference>
<protein>
    <submittedName>
        <fullName evidence="6">Malic acid transport protein</fullName>
    </submittedName>
</protein>
<evidence type="ECO:0000313" key="6">
    <source>
        <dbReference type="EMBL" id="TVY52336.1"/>
    </source>
</evidence>
<evidence type="ECO:0000313" key="7">
    <source>
        <dbReference type="Proteomes" id="UP000481288"/>
    </source>
</evidence>
<feature type="transmembrane region" description="Helical" evidence="5">
    <location>
        <begin position="415"/>
        <end position="434"/>
    </location>
</feature>
<dbReference type="Proteomes" id="UP000481288">
    <property type="component" value="Unassembled WGS sequence"/>
</dbReference>
<dbReference type="AlphaFoldDB" id="A0A7D8YZR3"/>
<dbReference type="CDD" id="cd09317">
    <property type="entry name" value="TDT_Mae1_like"/>
    <property type="match status" value="1"/>
</dbReference>
<feature type="transmembrane region" description="Helical" evidence="5">
    <location>
        <begin position="192"/>
        <end position="213"/>
    </location>
</feature>
<keyword evidence="3 5" id="KW-1133">Transmembrane helix</keyword>
<feature type="transmembrane region" description="Helical" evidence="5">
    <location>
        <begin position="122"/>
        <end position="141"/>
    </location>
</feature>
<comment type="caution">
    <text evidence="6">The sequence shown here is derived from an EMBL/GenBank/DDBJ whole genome shotgun (WGS) entry which is preliminary data.</text>
</comment>
<dbReference type="PANTHER" id="PTHR31162:SF0">
    <property type="entry name" value="MALIC ACID TRANSPORT PROTEIN"/>
    <property type="match status" value="1"/>
</dbReference>
<accession>A0A7D8YZR3</accession>
<evidence type="ECO:0000256" key="5">
    <source>
        <dbReference type="SAM" id="Phobius"/>
    </source>
</evidence>
<evidence type="ECO:0000256" key="3">
    <source>
        <dbReference type="ARBA" id="ARBA00022989"/>
    </source>
</evidence>
<organism evidence="6 7">
    <name type="scientific">Lachnellula cervina</name>
    <dbReference type="NCBI Taxonomy" id="1316786"/>
    <lineage>
        <taxon>Eukaryota</taxon>
        <taxon>Fungi</taxon>
        <taxon>Dikarya</taxon>
        <taxon>Ascomycota</taxon>
        <taxon>Pezizomycotina</taxon>
        <taxon>Leotiomycetes</taxon>
        <taxon>Helotiales</taxon>
        <taxon>Lachnaceae</taxon>
        <taxon>Lachnellula</taxon>
    </lineage>
</organism>